<evidence type="ECO:0000313" key="7">
    <source>
        <dbReference type="EMBL" id="MFC4347430.1"/>
    </source>
</evidence>
<evidence type="ECO:0000256" key="1">
    <source>
        <dbReference type="ARBA" id="ARBA00009660"/>
    </source>
</evidence>
<keyword evidence="8" id="KW-1185">Reference proteome</keyword>
<dbReference type="SUPFAM" id="SSF46458">
    <property type="entry name" value="Globin-like"/>
    <property type="match status" value="1"/>
</dbReference>
<dbReference type="Proteomes" id="UP001595776">
    <property type="component" value="Unassembled WGS sequence"/>
</dbReference>
<comment type="caution">
    <text evidence="7">The sequence shown here is derived from an EMBL/GenBank/DDBJ whole genome shotgun (WGS) entry which is preliminary data.</text>
</comment>
<keyword evidence="6" id="KW-0561">Oxygen transport</keyword>
<keyword evidence="4 6" id="KW-0479">Metal-binding</keyword>
<reference evidence="8" key="1">
    <citation type="journal article" date="2019" name="Int. J. Syst. Evol. Microbiol.">
        <title>The Global Catalogue of Microorganisms (GCM) 10K type strain sequencing project: providing services to taxonomists for standard genome sequencing and annotation.</title>
        <authorList>
            <consortium name="The Broad Institute Genomics Platform"/>
            <consortium name="The Broad Institute Genome Sequencing Center for Infectious Disease"/>
            <person name="Wu L."/>
            <person name="Ma J."/>
        </authorList>
    </citation>
    <scope>NUCLEOTIDE SEQUENCE [LARGE SCALE GENOMIC DNA]</scope>
    <source>
        <strain evidence="8">CGMCC 1.15304</strain>
    </source>
</reference>
<evidence type="ECO:0000256" key="6">
    <source>
        <dbReference type="PIRNR" id="PIRNR002030"/>
    </source>
</evidence>
<name>A0ABV8U990_9PROT</name>
<protein>
    <recommendedName>
        <fullName evidence="6">Group 1 truncated hemoglobin</fullName>
    </recommendedName>
</protein>
<dbReference type="Pfam" id="PF01152">
    <property type="entry name" value="Bac_globin"/>
    <property type="match status" value="1"/>
</dbReference>
<dbReference type="InterPro" id="IPR012292">
    <property type="entry name" value="Globin/Proto"/>
</dbReference>
<keyword evidence="5 6" id="KW-0408">Iron</keyword>
<comment type="similarity">
    <text evidence="1 6">Belongs to the truncated hemoglobin family. Group I subfamily.</text>
</comment>
<evidence type="ECO:0000256" key="2">
    <source>
        <dbReference type="ARBA" id="ARBA00022448"/>
    </source>
</evidence>
<dbReference type="Gene3D" id="1.10.490.10">
    <property type="entry name" value="Globins"/>
    <property type="match status" value="1"/>
</dbReference>
<evidence type="ECO:0000256" key="5">
    <source>
        <dbReference type="ARBA" id="ARBA00023004"/>
    </source>
</evidence>
<sequence length="121" mass="12884">MTLYQAVGGEAAVNAAVDLFYDKVMADPLLVPFFEGVEMGAQNRKQKAFFTTIFKGETKGADAYMRKAHAGLVAEKGLSDAHFDAVAGHLNATLVDLQVPEDLIGQIMGAAAGLRDAVLNR</sequence>
<keyword evidence="2 6" id="KW-0813">Transport</keyword>
<dbReference type="InterPro" id="IPR016339">
    <property type="entry name" value="Hemoglobin_trunc_I"/>
</dbReference>
<organism evidence="7 8">
    <name type="scientific">Kordiimonas lipolytica</name>
    <dbReference type="NCBI Taxonomy" id="1662421"/>
    <lineage>
        <taxon>Bacteria</taxon>
        <taxon>Pseudomonadati</taxon>
        <taxon>Pseudomonadota</taxon>
        <taxon>Alphaproteobacteria</taxon>
        <taxon>Kordiimonadales</taxon>
        <taxon>Kordiimonadaceae</taxon>
        <taxon>Kordiimonas</taxon>
    </lineage>
</organism>
<dbReference type="InterPro" id="IPR001486">
    <property type="entry name" value="Hemoglobin_trunc"/>
</dbReference>
<dbReference type="RefSeq" id="WP_068153017.1">
    <property type="nucleotide sequence ID" value="NZ_JBHSCR010000003.1"/>
</dbReference>
<keyword evidence="3 6" id="KW-0349">Heme</keyword>
<evidence type="ECO:0000256" key="4">
    <source>
        <dbReference type="ARBA" id="ARBA00022723"/>
    </source>
</evidence>
<comment type="cofactor">
    <cofactor evidence="6">
        <name>heme</name>
        <dbReference type="ChEBI" id="CHEBI:30413"/>
    </cofactor>
</comment>
<evidence type="ECO:0000313" key="8">
    <source>
        <dbReference type="Proteomes" id="UP001595776"/>
    </source>
</evidence>
<accession>A0ABV8U990</accession>
<dbReference type="InterPro" id="IPR009050">
    <property type="entry name" value="Globin-like_sf"/>
</dbReference>
<dbReference type="EMBL" id="JBHSCR010000003">
    <property type="protein sequence ID" value="MFC4347430.1"/>
    <property type="molecule type" value="Genomic_DNA"/>
</dbReference>
<proteinExistence type="inferred from homology"/>
<gene>
    <name evidence="7" type="ORF">ACFO5Q_06190</name>
</gene>
<dbReference type="PIRSF" id="PIRSF002030">
    <property type="entry name" value="Globin_Protozoa/Cyanobacteria"/>
    <property type="match status" value="1"/>
</dbReference>
<dbReference type="CDD" id="cd00454">
    <property type="entry name" value="TrHb1_N"/>
    <property type="match status" value="1"/>
</dbReference>
<evidence type="ECO:0000256" key="3">
    <source>
        <dbReference type="ARBA" id="ARBA00022617"/>
    </source>
</evidence>